<protein>
    <submittedName>
        <fullName evidence="3">Unannotated protein</fullName>
    </submittedName>
</protein>
<dbReference type="EMBL" id="CAEZYK010000039">
    <property type="protein sequence ID" value="CAB4723576.1"/>
    <property type="molecule type" value="Genomic_DNA"/>
</dbReference>
<proteinExistence type="predicted"/>
<accession>A0A6J6RJV1</accession>
<dbReference type="Pfam" id="PF13458">
    <property type="entry name" value="Peripla_BP_6"/>
    <property type="match status" value="1"/>
</dbReference>
<gene>
    <name evidence="3" type="ORF">UFOPK2683_00821</name>
</gene>
<feature type="domain" description="Leucine-binding protein" evidence="2">
    <location>
        <begin position="30"/>
        <end position="357"/>
    </location>
</feature>
<sequence length="373" mass="38779">MAAVLMVGFGSALASTESDPPTAAPCAGVIGVIAPYGAGQANSTVQLNWARVALDQFNKDNGTSFTISPANVGSTEVDRGVVEAQRLAADEKIIGVVGPSSSLVTKSVGPVLDAAGLSYVSPSATATVLTEGSLSNFFRVVANDSVQGPSIAQFIESSLKPKKVLVVVDDEPYSIGLAKGVVRTLKAKGVKVSTTKITLKQKDMSSVAQAVTPSTNVLVLPILLPEDGVNIVNAVRDSGKFPAIVAGDSMFSLTEFNVPGAYVSSFAPDVSITPQGKDTIKLYGQIFDDLAPYGGPAYVAMEVVLTAARKTCVNGSTTRAKVTKALPDVRLDSSILGQPLAFDANHDVVDGVFWVYRHAADSFQPMTRAGVDK</sequence>
<dbReference type="Gene3D" id="3.40.50.2300">
    <property type="match status" value="2"/>
</dbReference>
<dbReference type="CDD" id="cd06342">
    <property type="entry name" value="PBP1_ABC_LIVBP-like"/>
    <property type="match status" value="1"/>
</dbReference>
<dbReference type="PANTHER" id="PTHR47151">
    <property type="entry name" value="LEU/ILE/VAL-BINDING ABC TRANSPORTER SUBUNIT"/>
    <property type="match status" value="1"/>
</dbReference>
<name>A0A6J6RJV1_9ZZZZ</name>
<organism evidence="3">
    <name type="scientific">freshwater metagenome</name>
    <dbReference type="NCBI Taxonomy" id="449393"/>
    <lineage>
        <taxon>unclassified sequences</taxon>
        <taxon>metagenomes</taxon>
        <taxon>ecological metagenomes</taxon>
    </lineage>
</organism>
<reference evidence="3" key="1">
    <citation type="submission" date="2020-05" db="EMBL/GenBank/DDBJ databases">
        <authorList>
            <person name="Chiriac C."/>
            <person name="Salcher M."/>
            <person name="Ghai R."/>
            <person name="Kavagutti S V."/>
        </authorList>
    </citation>
    <scope>NUCLEOTIDE SEQUENCE</scope>
</reference>
<evidence type="ECO:0000256" key="1">
    <source>
        <dbReference type="ARBA" id="ARBA00022729"/>
    </source>
</evidence>
<keyword evidence="1" id="KW-0732">Signal</keyword>
<evidence type="ECO:0000313" key="3">
    <source>
        <dbReference type="EMBL" id="CAB4723576.1"/>
    </source>
</evidence>
<dbReference type="AlphaFoldDB" id="A0A6J6RJV1"/>
<evidence type="ECO:0000259" key="2">
    <source>
        <dbReference type="Pfam" id="PF13458"/>
    </source>
</evidence>
<dbReference type="InterPro" id="IPR028082">
    <property type="entry name" value="Peripla_BP_I"/>
</dbReference>
<dbReference type="SUPFAM" id="SSF53822">
    <property type="entry name" value="Periplasmic binding protein-like I"/>
    <property type="match status" value="1"/>
</dbReference>
<dbReference type="PANTHER" id="PTHR47151:SF2">
    <property type="entry name" value="AMINO ACID BINDING PROTEIN"/>
    <property type="match status" value="1"/>
</dbReference>
<dbReference type="InterPro" id="IPR028081">
    <property type="entry name" value="Leu-bd"/>
</dbReference>